<comment type="similarity">
    <text evidence="1">Belongs to the DprA/Smf family.</text>
</comment>
<feature type="domain" description="Smf/DprA SLOG" evidence="2">
    <location>
        <begin position="19"/>
        <end position="224"/>
    </location>
</feature>
<keyword evidence="4" id="KW-1185">Reference proteome</keyword>
<dbReference type="NCBIfam" id="TIGR00732">
    <property type="entry name" value="dprA"/>
    <property type="match status" value="1"/>
</dbReference>
<reference evidence="4" key="1">
    <citation type="submission" date="2018-05" db="EMBL/GenBank/DDBJ databases">
        <title>Genome Sequencing of selected type strains of the family Eggerthellaceae.</title>
        <authorList>
            <person name="Danylec N."/>
            <person name="Stoll D.A."/>
            <person name="Doetsch A."/>
            <person name="Huch M."/>
        </authorList>
    </citation>
    <scope>NUCLEOTIDE SEQUENCE [LARGE SCALE GENOMIC DNA]</scope>
    <source>
        <strain evidence="4">DSM 17537</strain>
    </source>
</reference>
<dbReference type="PANTHER" id="PTHR43022">
    <property type="entry name" value="PROTEIN SMF"/>
    <property type="match status" value="1"/>
</dbReference>
<protein>
    <submittedName>
        <fullName evidence="3">DNA-protecting protein DprA</fullName>
    </submittedName>
</protein>
<dbReference type="AlphaFoldDB" id="A0A3N0AGU7"/>
<evidence type="ECO:0000259" key="2">
    <source>
        <dbReference type="Pfam" id="PF02481"/>
    </source>
</evidence>
<dbReference type="Proteomes" id="UP000267368">
    <property type="component" value="Unassembled WGS sequence"/>
</dbReference>
<dbReference type="RefSeq" id="WP_123197219.1">
    <property type="nucleotide sequence ID" value="NZ_QICB01000001.1"/>
</dbReference>
<dbReference type="EMBL" id="QICB01000001">
    <property type="protein sequence ID" value="RNL21377.1"/>
    <property type="molecule type" value="Genomic_DNA"/>
</dbReference>
<organism evidence="3 4">
    <name type="scientific">Slackia faecicanis</name>
    <dbReference type="NCBI Taxonomy" id="255723"/>
    <lineage>
        <taxon>Bacteria</taxon>
        <taxon>Bacillati</taxon>
        <taxon>Actinomycetota</taxon>
        <taxon>Coriobacteriia</taxon>
        <taxon>Eggerthellales</taxon>
        <taxon>Eggerthellaceae</taxon>
        <taxon>Slackia</taxon>
    </lineage>
</organism>
<gene>
    <name evidence="3" type="primary">dprA</name>
    <name evidence="3" type="ORF">DMP07_00545</name>
</gene>
<accession>A0A3N0AGU7</accession>
<dbReference type="GO" id="GO:0009294">
    <property type="term" value="P:DNA-mediated transformation"/>
    <property type="evidence" value="ECO:0007669"/>
    <property type="project" value="InterPro"/>
</dbReference>
<dbReference type="Pfam" id="PF02481">
    <property type="entry name" value="DNA_processg_A"/>
    <property type="match status" value="1"/>
</dbReference>
<dbReference type="SUPFAM" id="SSF102405">
    <property type="entry name" value="MCP/YpsA-like"/>
    <property type="match status" value="1"/>
</dbReference>
<dbReference type="OrthoDB" id="9785707at2"/>
<dbReference type="InterPro" id="IPR057666">
    <property type="entry name" value="DrpA_SLOG"/>
</dbReference>
<dbReference type="PANTHER" id="PTHR43022:SF1">
    <property type="entry name" value="PROTEIN SMF"/>
    <property type="match status" value="1"/>
</dbReference>
<proteinExistence type="inferred from homology"/>
<name>A0A3N0AGU7_9ACTN</name>
<dbReference type="Gene3D" id="3.40.50.450">
    <property type="match status" value="1"/>
</dbReference>
<sequence length="320" mass="32945">MASGGYGKAVKGPRWEIARGTKGYPAALECLDDPPETLYVVGDPDALQEGLAVVGARKATPYGRAAARLLAGCAARRGIAIVSGGARGCDAAAHEAALEQGGRTVAFLGGGCDKVYPACNAGLFDRIAASGGAVVSEHPWEFPPKPYTFRARNRLIAGLSRATLVVEAGVGSGTFSTADEALRANRDVLAVPGSIFSETSRGANMLIGQGAMPVVDEESFVEMLDRMFPDTEAACTSFGAAPSKGVVAGQGVLPLPGPRETRLAAALAADPLRLEQMAAAFIGGDEALFDGMSDLMACVGRLEAIGVIERYPDGRFGAVK</sequence>
<dbReference type="InterPro" id="IPR003488">
    <property type="entry name" value="DprA"/>
</dbReference>
<comment type="caution">
    <text evidence="3">The sequence shown here is derived from an EMBL/GenBank/DDBJ whole genome shotgun (WGS) entry which is preliminary data.</text>
</comment>
<evidence type="ECO:0000313" key="4">
    <source>
        <dbReference type="Proteomes" id="UP000267368"/>
    </source>
</evidence>
<evidence type="ECO:0000313" key="3">
    <source>
        <dbReference type="EMBL" id="RNL21377.1"/>
    </source>
</evidence>
<evidence type="ECO:0000256" key="1">
    <source>
        <dbReference type="ARBA" id="ARBA00006525"/>
    </source>
</evidence>